<protein>
    <submittedName>
        <fullName evidence="1">Uncharacterized protein</fullName>
    </submittedName>
</protein>
<comment type="caution">
    <text evidence="1">The sequence shown here is derived from an EMBL/GenBank/DDBJ whole genome shotgun (WGS) entry which is preliminary data.</text>
</comment>
<dbReference type="AlphaFoldDB" id="A0A9Q1N7G3"/>
<dbReference type="OrthoDB" id="1299837at2759"/>
<dbReference type="EMBL" id="JAJAGQ010000001">
    <property type="protein sequence ID" value="KAJ8574059.1"/>
    <property type="molecule type" value="Genomic_DNA"/>
</dbReference>
<name>A0A9Q1N7G3_9SOLA</name>
<organism evidence="1 2">
    <name type="scientific">Anisodus acutangulus</name>
    <dbReference type="NCBI Taxonomy" id="402998"/>
    <lineage>
        <taxon>Eukaryota</taxon>
        <taxon>Viridiplantae</taxon>
        <taxon>Streptophyta</taxon>
        <taxon>Embryophyta</taxon>
        <taxon>Tracheophyta</taxon>
        <taxon>Spermatophyta</taxon>
        <taxon>Magnoliopsida</taxon>
        <taxon>eudicotyledons</taxon>
        <taxon>Gunneridae</taxon>
        <taxon>Pentapetalae</taxon>
        <taxon>asterids</taxon>
        <taxon>lamiids</taxon>
        <taxon>Solanales</taxon>
        <taxon>Solanaceae</taxon>
        <taxon>Solanoideae</taxon>
        <taxon>Hyoscyameae</taxon>
        <taxon>Anisodus</taxon>
    </lineage>
</organism>
<sequence length="198" mass="22475">MLRSSVPSDRDTAIKAGGGGDVSSAAFVAFTVEHTCYYYKCDLTLFSVYKCFICFRGGNFCRWVACFGFGAFHDRNNENKSSKRQNPYSAQNLSASSKFLCSVLFLPLAKELFFEGQLWRLMRNLARLVRLCRENELKEALQLFGKLSRNCLVLMTVKESKLCTRDWLCGQEDCDGSHTDEDEIVVDLQPYLARLGSH</sequence>
<dbReference type="Proteomes" id="UP001152561">
    <property type="component" value="Unassembled WGS sequence"/>
</dbReference>
<reference evidence="2" key="1">
    <citation type="journal article" date="2023" name="Proc. Natl. Acad. Sci. U.S.A.">
        <title>Genomic and structural basis for evolution of tropane alkaloid biosynthesis.</title>
        <authorList>
            <person name="Wanga Y.-J."/>
            <person name="Taina T."/>
            <person name="Yua J.-Y."/>
            <person name="Lia J."/>
            <person name="Xua B."/>
            <person name="Chenc J."/>
            <person name="D'Auriad J.C."/>
            <person name="Huanga J.-P."/>
            <person name="Huanga S.-X."/>
        </authorList>
    </citation>
    <scope>NUCLEOTIDE SEQUENCE [LARGE SCALE GENOMIC DNA]</scope>
    <source>
        <strain evidence="2">cv. KIB-2019</strain>
    </source>
</reference>
<evidence type="ECO:0000313" key="1">
    <source>
        <dbReference type="EMBL" id="KAJ8574059.1"/>
    </source>
</evidence>
<proteinExistence type="predicted"/>
<evidence type="ECO:0000313" key="2">
    <source>
        <dbReference type="Proteomes" id="UP001152561"/>
    </source>
</evidence>
<accession>A0A9Q1N7G3</accession>
<keyword evidence="2" id="KW-1185">Reference proteome</keyword>
<gene>
    <name evidence="1" type="ORF">K7X08_010570</name>
</gene>